<gene>
    <name evidence="2" type="ORF">RBU60_07780</name>
</gene>
<evidence type="ECO:0000256" key="1">
    <source>
        <dbReference type="SAM" id="SignalP"/>
    </source>
</evidence>
<reference evidence="2 3" key="1">
    <citation type="submission" date="2023-08" db="EMBL/GenBank/DDBJ databases">
        <title>Mesonia sp. MT50, isolated from deep-sea sediment of the Mariana Trench.</title>
        <authorList>
            <person name="Fu H."/>
        </authorList>
    </citation>
    <scope>NUCLEOTIDE SEQUENCE [LARGE SCALE GENOMIC DNA]</scope>
    <source>
        <strain evidence="2 3">MT50</strain>
    </source>
</reference>
<feature type="chain" id="PRO_5047296988" description="Entericidin" evidence="1">
    <location>
        <begin position="22"/>
        <end position="46"/>
    </location>
</feature>
<evidence type="ECO:0000313" key="2">
    <source>
        <dbReference type="EMBL" id="MDQ7917470.1"/>
    </source>
</evidence>
<protein>
    <recommendedName>
        <fullName evidence="4">Entericidin</fullName>
    </recommendedName>
</protein>
<sequence length="46" mass="4909">MNFKKLFLGLFAVGLLSTAFVSCRDTGDKIADDIEDVADDVGDAVD</sequence>
<comment type="caution">
    <text evidence="2">The sequence shown here is derived from an EMBL/GenBank/DDBJ whole genome shotgun (WGS) entry which is preliminary data.</text>
</comment>
<proteinExistence type="predicted"/>
<keyword evidence="3" id="KW-1185">Reference proteome</keyword>
<dbReference type="PROSITE" id="PS51257">
    <property type="entry name" value="PROKAR_LIPOPROTEIN"/>
    <property type="match status" value="1"/>
</dbReference>
<dbReference type="EMBL" id="JAVHUL010000017">
    <property type="protein sequence ID" value="MDQ7917470.1"/>
    <property type="molecule type" value="Genomic_DNA"/>
</dbReference>
<dbReference type="Proteomes" id="UP001230915">
    <property type="component" value="Unassembled WGS sequence"/>
</dbReference>
<feature type="signal peptide" evidence="1">
    <location>
        <begin position="1"/>
        <end position="21"/>
    </location>
</feature>
<organism evidence="2 3">
    <name type="scientific">Mesonia profundi</name>
    <dbReference type="NCBI Taxonomy" id="3070998"/>
    <lineage>
        <taxon>Bacteria</taxon>
        <taxon>Pseudomonadati</taxon>
        <taxon>Bacteroidota</taxon>
        <taxon>Flavobacteriia</taxon>
        <taxon>Flavobacteriales</taxon>
        <taxon>Flavobacteriaceae</taxon>
        <taxon>Mesonia</taxon>
    </lineage>
</organism>
<dbReference type="RefSeq" id="WP_308864221.1">
    <property type="nucleotide sequence ID" value="NZ_JAVHUL010000017.1"/>
</dbReference>
<evidence type="ECO:0008006" key="4">
    <source>
        <dbReference type="Google" id="ProtNLM"/>
    </source>
</evidence>
<name>A0ABU1A1J6_9FLAO</name>
<keyword evidence="1" id="KW-0732">Signal</keyword>
<evidence type="ECO:0000313" key="3">
    <source>
        <dbReference type="Proteomes" id="UP001230915"/>
    </source>
</evidence>
<accession>A0ABU1A1J6</accession>